<evidence type="ECO:0000313" key="2">
    <source>
        <dbReference type="EMBL" id="BET26549.1"/>
    </source>
</evidence>
<sequence length="109" mass="11610">MGVSLADLAQSLSVPLSLVYSVKSRGSPSQKKSLSNQIIGIHLLIGQVQNLVEECGDPVGFDAARWLGDWAFSANDALGGLRPADYFDTVVGQGVVEDLLAAIRYGNYQ</sequence>
<protein>
    <recommendedName>
        <fullName evidence="1">Antitoxin Xre/MbcA/ParS-like toxin-binding domain-containing protein</fullName>
    </recommendedName>
</protein>
<evidence type="ECO:0000313" key="3">
    <source>
        <dbReference type="Proteomes" id="UP001329151"/>
    </source>
</evidence>
<dbReference type="AlphaFoldDB" id="A0AA86M8S4"/>
<feature type="domain" description="Antitoxin Xre/MbcA/ParS-like toxin-binding" evidence="1">
    <location>
        <begin position="64"/>
        <end position="106"/>
    </location>
</feature>
<dbReference type="Proteomes" id="UP001329151">
    <property type="component" value="Chromosome"/>
</dbReference>
<name>A0AA86M8S4_9BURK</name>
<proteinExistence type="predicted"/>
<gene>
    <name evidence="2" type="ORF">RGQ30_20500</name>
</gene>
<dbReference type="Pfam" id="PF09722">
    <property type="entry name" value="Xre_MbcA_ParS_C"/>
    <property type="match status" value="1"/>
</dbReference>
<dbReference type="EMBL" id="AP028947">
    <property type="protein sequence ID" value="BET26549.1"/>
    <property type="molecule type" value="Genomic_DNA"/>
</dbReference>
<dbReference type="InterPro" id="IPR024467">
    <property type="entry name" value="Xre/MbcA/ParS-like_toxin-bd"/>
</dbReference>
<keyword evidence="3" id="KW-1185">Reference proteome</keyword>
<dbReference type="KEGG" id="lto:RGQ30_20500"/>
<reference evidence="2 3" key="1">
    <citation type="submission" date="2023-10" db="EMBL/GenBank/DDBJ databases">
        <title>Complete Genome Sequence of Limnobacter thiooxidans CS-K2T, Isolated from freshwater lake sediments in Bavaria, Germany.</title>
        <authorList>
            <person name="Naruki M."/>
            <person name="Watanabe A."/>
            <person name="Warashina T."/>
            <person name="Morita T."/>
            <person name="Arakawa K."/>
        </authorList>
    </citation>
    <scope>NUCLEOTIDE SEQUENCE [LARGE SCALE GENOMIC DNA]</scope>
    <source>
        <strain evidence="2 3">CS-K2</strain>
    </source>
</reference>
<organism evidence="2 3">
    <name type="scientific">Limnobacter thiooxidans</name>
    <dbReference type="NCBI Taxonomy" id="131080"/>
    <lineage>
        <taxon>Bacteria</taxon>
        <taxon>Pseudomonadati</taxon>
        <taxon>Pseudomonadota</taxon>
        <taxon>Betaproteobacteria</taxon>
        <taxon>Burkholderiales</taxon>
        <taxon>Burkholderiaceae</taxon>
        <taxon>Limnobacter</taxon>
    </lineage>
</organism>
<evidence type="ECO:0000259" key="1">
    <source>
        <dbReference type="Pfam" id="PF09722"/>
    </source>
</evidence>
<accession>A0AA86M8S4</accession>